<dbReference type="EC" id="3.5.1.2" evidence="10"/>
<evidence type="ECO:0000256" key="2">
    <source>
        <dbReference type="ARBA" id="ARBA00022490"/>
    </source>
</evidence>
<dbReference type="CDD" id="cd01748">
    <property type="entry name" value="GATase1_IGP_Synthase"/>
    <property type="match status" value="1"/>
</dbReference>
<name>A0ABS8D7P1_9NEIS</name>
<dbReference type="GO" id="GO:0016829">
    <property type="term" value="F:lyase activity"/>
    <property type="evidence" value="ECO:0007669"/>
    <property type="project" value="UniProtKB-KW"/>
</dbReference>
<keyword evidence="7 10" id="KW-0456">Lyase</keyword>
<dbReference type="PROSITE" id="PS51273">
    <property type="entry name" value="GATASE_TYPE_1"/>
    <property type="match status" value="1"/>
</dbReference>
<dbReference type="Pfam" id="PF00117">
    <property type="entry name" value="GATase"/>
    <property type="match status" value="1"/>
</dbReference>
<gene>
    <name evidence="10 12" type="primary">hisH</name>
    <name evidence="12" type="ORF">LIN78_08885</name>
</gene>
<dbReference type="Proteomes" id="UP001165395">
    <property type="component" value="Unassembled WGS sequence"/>
</dbReference>
<comment type="catalytic activity">
    <reaction evidence="9 10">
        <text>L-glutamine + H2O = L-glutamate + NH4(+)</text>
        <dbReference type="Rhea" id="RHEA:15889"/>
        <dbReference type="ChEBI" id="CHEBI:15377"/>
        <dbReference type="ChEBI" id="CHEBI:28938"/>
        <dbReference type="ChEBI" id="CHEBI:29985"/>
        <dbReference type="ChEBI" id="CHEBI:58359"/>
        <dbReference type="EC" id="3.5.1.2"/>
    </reaction>
</comment>
<organism evidence="12 13">
    <name type="scientific">Leeia speluncae</name>
    <dbReference type="NCBI Taxonomy" id="2884804"/>
    <lineage>
        <taxon>Bacteria</taxon>
        <taxon>Pseudomonadati</taxon>
        <taxon>Pseudomonadota</taxon>
        <taxon>Betaproteobacteria</taxon>
        <taxon>Neisseriales</taxon>
        <taxon>Leeiaceae</taxon>
        <taxon>Leeia</taxon>
    </lineage>
</organism>
<reference evidence="12" key="1">
    <citation type="submission" date="2021-10" db="EMBL/GenBank/DDBJ databases">
        <title>The complete genome sequence of Leeia sp. TBRC 13508.</title>
        <authorList>
            <person name="Charoenyingcharoen P."/>
            <person name="Yukphan P."/>
        </authorList>
    </citation>
    <scope>NUCLEOTIDE SEQUENCE</scope>
    <source>
        <strain evidence="12">TBRC 13508</strain>
    </source>
</reference>
<dbReference type="PANTHER" id="PTHR42701:SF2">
    <property type="entry name" value="IMIDAZOLE GLYCEROL PHOSPHATE SYNTHASE SUBUNIT HISH 1"/>
    <property type="match status" value="1"/>
</dbReference>
<keyword evidence="5 10" id="KW-0315">Glutamine amidotransferase</keyword>
<dbReference type="SUPFAM" id="SSF52317">
    <property type="entry name" value="Class I glutamine amidotransferase-like"/>
    <property type="match status" value="1"/>
</dbReference>
<dbReference type="PIRSF" id="PIRSF000495">
    <property type="entry name" value="Amidotransf_hisH"/>
    <property type="match status" value="1"/>
</dbReference>
<evidence type="ECO:0000256" key="5">
    <source>
        <dbReference type="ARBA" id="ARBA00022962"/>
    </source>
</evidence>
<feature type="active site" evidence="10">
    <location>
        <position position="197"/>
    </location>
</feature>
<proteinExistence type="inferred from homology"/>
<keyword evidence="2 10" id="KW-0963">Cytoplasm</keyword>
<dbReference type="PANTHER" id="PTHR42701">
    <property type="entry name" value="IMIDAZOLE GLYCEROL PHOSPHATE SYNTHASE SUBUNIT HISH"/>
    <property type="match status" value="1"/>
</dbReference>
<comment type="catalytic activity">
    <reaction evidence="8 10">
        <text>5-[(5-phospho-1-deoxy-D-ribulos-1-ylimino)methylamino]-1-(5-phospho-beta-D-ribosyl)imidazole-4-carboxamide + L-glutamine = D-erythro-1-(imidazol-4-yl)glycerol 3-phosphate + 5-amino-1-(5-phospho-beta-D-ribosyl)imidazole-4-carboxamide + L-glutamate + H(+)</text>
        <dbReference type="Rhea" id="RHEA:24793"/>
        <dbReference type="ChEBI" id="CHEBI:15378"/>
        <dbReference type="ChEBI" id="CHEBI:29985"/>
        <dbReference type="ChEBI" id="CHEBI:58278"/>
        <dbReference type="ChEBI" id="CHEBI:58359"/>
        <dbReference type="ChEBI" id="CHEBI:58475"/>
        <dbReference type="ChEBI" id="CHEBI:58525"/>
        <dbReference type="EC" id="4.3.2.10"/>
    </reaction>
</comment>
<keyword evidence="13" id="KW-1185">Reference proteome</keyword>
<keyword evidence="6 10" id="KW-0368">Histidine biosynthesis</keyword>
<dbReference type="NCBIfam" id="TIGR01855">
    <property type="entry name" value="IMP_synth_hisH"/>
    <property type="match status" value="1"/>
</dbReference>
<evidence type="ECO:0000313" key="13">
    <source>
        <dbReference type="Proteomes" id="UP001165395"/>
    </source>
</evidence>
<dbReference type="InterPro" id="IPR029062">
    <property type="entry name" value="Class_I_gatase-like"/>
</dbReference>
<evidence type="ECO:0000256" key="6">
    <source>
        <dbReference type="ARBA" id="ARBA00023102"/>
    </source>
</evidence>
<keyword evidence="4 10" id="KW-0378">Hydrolase</keyword>
<feature type="active site" evidence="10">
    <location>
        <position position="195"/>
    </location>
</feature>
<feature type="domain" description="Glutamine amidotransferase" evidence="11">
    <location>
        <begin position="9"/>
        <end position="210"/>
    </location>
</feature>
<evidence type="ECO:0000256" key="9">
    <source>
        <dbReference type="ARBA" id="ARBA00049534"/>
    </source>
</evidence>
<evidence type="ECO:0000256" key="8">
    <source>
        <dbReference type="ARBA" id="ARBA00047838"/>
    </source>
</evidence>
<protein>
    <recommendedName>
        <fullName evidence="10">Imidazole glycerol phosphate synthase subunit HisH</fullName>
        <ecNumber evidence="10">4.3.2.10</ecNumber>
    </recommendedName>
    <alternativeName>
        <fullName evidence="10">IGP synthase glutaminase subunit</fullName>
        <ecNumber evidence="10">3.5.1.2</ecNumber>
    </alternativeName>
    <alternativeName>
        <fullName evidence="10">IGP synthase subunit HisH</fullName>
    </alternativeName>
    <alternativeName>
        <fullName evidence="10">ImGP synthase subunit HisH</fullName>
        <shortName evidence="10">IGPS subunit HisH</shortName>
    </alternativeName>
</protein>
<comment type="function">
    <text evidence="10">IGPS catalyzes the conversion of PRFAR and glutamine to IGP, AICAR and glutamate. The HisH subunit catalyzes the hydrolysis of glutamine to glutamate and ammonia as part of the synthesis of IGP and AICAR. The resulting ammonia molecule is channeled to the active site of HisF.</text>
</comment>
<keyword evidence="3 10" id="KW-0028">Amino-acid biosynthesis</keyword>
<accession>A0ABS8D7P1</accession>
<dbReference type="HAMAP" id="MF_00278">
    <property type="entry name" value="HisH"/>
    <property type="match status" value="1"/>
</dbReference>
<comment type="caution">
    <text evidence="12">The sequence shown here is derived from an EMBL/GenBank/DDBJ whole genome shotgun (WGS) entry which is preliminary data.</text>
</comment>
<evidence type="ECO:0000256" key="4">
    <source>
        <dbReference type="ARBA" id="ARBA00022801"/>
    </source>
</evidence>
<evidence type="ECO:0000313" key="12">
    <source>
        <dbReference type="EMBL" id="MCB6183663.1"/>
    </source>
</evidence>
<comment type="subcellular location">
    <subcellularLocation>
        <location evidence="10">Cytoplasm</location>
    </subcellularLocation>
</comment>
<evidence type="ECO:0000256" key="1">
    <source>
        <dbReference type="ARBA" id="ARBA00005091"/>
    </source>
</evidence>
<evidence type="ECO:0000256" key="10">
    <source>
        <dbReference type="HAMAP-Rule" id="MF_00278"/>
    </source>
</evidence>
<dbReference type="Gene3D" id="3.40.50.880">
    <property type="match status" value="1"/>
</dbReference>
<dbReference type="InterPro" id="IPR017926">
    <property type="entry name" value="GATASE"/>
</dbReference>
<dbReference type="EC" id="4.3.2.10" evidence="10"/>
<comment type="subunit">
    <text evidence="10">Heterodimer of HisH and HisF.</text>
</comment>
<evidence type="ECO:0000256" key="7">
    <source>
        <dbReference type="ARBA" id="ARBA00023239"/>
    </source>
</evidence>
<comment type="pathway">
    <text evidence="1 10">Amino-acid biosynthesis; L-histidine biosynthesis; L-histidine from 5-phospho-alpha-D-ribose 1-diphosphate: step 5/9.</text>
</comment>
<sequence>MSTKQRIAIVDYGMGNLRSVYQAVKHVADEHDVVLTHDPEIVASADKVIFPGQGAMRDCMKNLNESGLRIVVEAAAKEKPFLGVCVGMQMLFEHSEEANTEGLGLFKGRSLRFPAALMIDEVGQKLKVPHMGWNNVKHARQHPIWQGIDNNDRFYYVHSYFVHPVDTDLVIGVSDYPFTFCGAIASEQLVAVQFHPEKSDKAGLQLYRNFVNWDGKTSS</sequence>
<dbReference type="RefSeq" id="WP_227180442.1">
    <property type="nucleotide sequence ID" value="NZ_JAJBZT010000004.1"/>
</dbReference>
<evidence type="ECO:0000259" key="11">
    <source>
        <dbReference type="Pfam" id="PF00117"/>
    </source>
</evidence>
<dbReference type="InterPro" id="IPR010139">
    <property type="entry name" value="Imidazole-glycPsynth_HisH"/>
</dbReference>
<dbReference type="EMBL" id="JAJBZT010000004">
    <property type="protein sequence ID" value="MCB6183663.1"/>
    <property type="molecule type" value="Genomic_DNA"/>
</dbReference>
<evidence type="ECO:0000256" key="3">
    <source>
        <dbReference type="ARBA" id="ARBA00022605"/>
    </source>
</evidence>
<feature type="active site" description="Nucleophile" evidence="10">
    <location>
        <position position="85"/>
    </location>
</feature>